<dbReference type="InterPro" id="IPR026405">
    <property type="entry name" value="Chlam/Ver/Plancto_rRNA"/>
</dbReference>
<dbReference type="Proteomes" id="UP000031307">
    <property type="component" value="Unassembled WGS sequence"/>
</dbReference>
<evidence type="ECO:0000313" key="2">
    <source>
        <dbReference type="Proteomes" id="UP000031307"/>
    </source>
</evidence>
<name>A0A0C1EAY9_9BACT</name>
<proteinExistence type="predicted"/>
<evidence type="ECO:0008006" key="3">
    <source>
        <dbReference type="Google" id="ProtNLM"/>
    </source>
</evidence>
<dbReference type="NCBIfam" id="TIGR04137">
    <property type="entry name" value="Chlam_Ver_rRNA"/>
    <property type="match status" value="1"/>
</dbReference>
<organism evidence="1 2">
    <name type="scientific">Parachlamydia acanthamoebae</name>
    <dbReference type="NCBI Taxonomy" id="83552"/>
    <lineage>
        <taxon>Bacteria</taxon>
        <taxon>Pseudomonadati</taxon>
        <taxon>Chlamydiota</taxon>
        <taxon>Chlamydiia</taxon>
        <taxon>Parachlamydiales</taxon>
        <taxon>Parachlamydiaceae</taxon>
        <taxon>Parachlamydia</taxon>
    </lineage>
</organism>
<evidence type="ECO:0000313" key="1">
    <source>
        <dbReference type="EMBL" id="KIA78292.1"/>
    </source>
</evidence>
<reference evidence="1 2" key="1">
    <citation type="journal article" date="2014" name="Mol. Biol. Evol.">
        <title>Massive expansion of Ubiquitination-related gene families within the Chlamydiae.</title>
        <authorList>
            <person name="Domman D."/>
            <person name="Collingro A."/>
            <person name="Lagkouvardos I."/>
            <person name="Gehre L."/>
            <person name="Weinmaier T."/>
            <person name="Rattei T."/>
            <person name="Subtil A."/>
            <person name="Horn M."/>
        </authorList>
    </citation>
    <scope>NUCLEOTIDE SEQUENCE [LARGE SCALE GENOMIC DNA]</scope>
    <source>
        <strain evidence="1 2">OEW1</strain>
    </source>
</reference>
<comment type="caution">
    <text evidence="1">The sequence shown here is derived from an EMBL/GenBank/DDBJ whole genome shotgun (WGS) entry which is preliminary data.</text>
</comment>
<protein>
    <recommendedName>
        <fullName evidence="3">Small basic protein</fullName>
    </recommendedName>
</protein>
<gene>
    <name evidence="1" type="ORF">DB43_EI00370</name>
</gene>
<dbReference type="PATRIC" id="fig|83552.4.peg.521"/>
<sequence length="53" mass="6123">MSRHPSFGSSSKAATKRNVLKRFERIDVLRKLGRWKDGENKRVTGLPKTLIQQ</sequence>
<dbReference type="OMA" id="RWKDGEN"/>
<dbReference type="AlphaFoldDB" id="A0A0C1EAY9"/>
<dbReference type="RefSeq" id="WP_006341625.1">
    <property type="nucleotide sequence ID" value="NZ_BAWW01000007.1"/>
</dbReference>
<accession>A0A0C1EAY9</accession>
<dbReference type="EMBL" id="JSAM01000028">
    <property type="protein sequence ID" value="KIA78292.1"/>
    <property type="molecule type" value="Genomic_DNA"/>
</dbReference>